<proteinExistence type="predicted"/>
<protein>
    <submittedName>
        <fullName evidence="2">Uncharacterized protein</fullName>
    </submittedName>
</protein>
<name>A0A392R1T5_9FABA</name>
<dbReference type="EMBL" id="LXQA010173033">
    <property type="protein sequence ID" value="MCI29505.1"/>
    <property type="molecule type" value="Genomic_DNA"/>
</dbReference>
<comment type="caution">
    <text evidence="2">The sequence shown here is derived from an EMBL/GenBank/DDBJ whole genome shotgun (WGS) entry which is preliminary data.</text>
</comment>
<sequence length="72" mass="7643">MPQVTSRSSKVTSRKSSYFPSKDSPLEPEAELPAQVVAGVELVVQLSTAARPASSPNDAFRLAPAVLDIGCW</sequence>
<feature type="compositionally biased region" description="Low complexity" evidence="1">
    <location>
        <begin position="1"/>
        <end position="17"/>
    </location>
</feature>
<evidence type="ECO:0000256" key="1">
    <source>
        <dbReference type="SAM" id="MobiDB-lite"/>
    </source>
</evidence>
<accession>A0A392R1T5</accession>
<feature type="region of interest" description="Disordered" evidence="1">
    <location>
        <begin position="1"/>
        <end position="28"/>
    </location>
</feature>
<dbReference type="Proteomes" id="UP000265520">
    <property type="component" value="Unassembled WGS sequence"/>
</dbReference>
<dbReference type="AlphaFoldDB" id="A0A392R1T5"/>
<keyword evidence="3" id="KW-1185">Reference proteome</keyword>
<evidence type="ECO:0000313" key="2">
    <source>
        <dbReference type="EMBL" id="MCI29505.1"/>
    </source>
</evidence>
<feature type="non-terminal residue" evidence="2">
    <location>
        <position position="72"/>
    </location>
</feature>
<organism evidence="2 3">
    <name type="scientific">Trifolium medium</name>
    <dbReference type="NCBI Taxonomy" id="97028"/>
    <lineage>
        <taxon>Eukaryota</taxon>
        <taxon>Viridiplantae</taxon>
        <taxon>Streptophyta</taxon>
        <taxon>Embryophyta</taxon>
        <taxon>Tracheophyta</taxon>
        <taxon>Spermatophyta</taxon>
        <taxon>Magnoliopsida</taxon>
        <taxon>eudicotyledons</taxon>
        <taxon>Gunneridae</taxon>
        <taxon>Pentapetalae</taxon>
        <taxon>rosids</taxon>
        <taxon>fabids</taxon>
        <taxon>Fabales</taxon>
        <taxon>Fabaceae</taxon>
        <taxon>Papilionoideae</taxon>
        <taxon>50 kb inversion clade</taxon>
        <taxon>NPAAA clade</taxon>
        <taxon>Hologalegina</taxon>
        <taxon>IRL clade</taxon>
        <taxon>Trifolieae</taxon>
        <taxon>Trifolium</taxon>
    </lineage>
</organism>
<evidence type="ECO:0000313" key="3">
    <source>
        <dbReference type="Proteomes" id="UP000265520"/>
    </source>
</evidence>
<reference evidence="2 3" key="1">
    <citation type="journal article" date="2018" name="Front. Plant Sci.">
        <title>Red Clover (Trifolium pratense) and Zigzag Clover (T. medium) - A Picture of Genomic Similarities and Differences.</title>
        <authorList>
            <person name="Dluhosova J."/>
            <person name="Istvanek J."/>
            <person name="Nedelnik J."/>
            <person name="Repkova J."/>
        </authorList>
    </citation>
    <scope>NUCLEOTIDE SEQUENCE [LARGE SCALE GENOMIC DNA]</scope>
    <source>
        <strain evidence="3">cv. 10/8</strain>
        <tissue evidence="2">Leaf</tissue>
    </source>
</reference>